<dbReference type="Gene3D" id="3.30.700.10">
    <property type="entry name" value="Glycoprotein, Type 4 Pilin"/>
    <property type="match status" value="1"/>
</dbReference>
<dbReference type="PRINTS" id="PR00813">
    <property type="entry name" value="BCTERIALGSPG"/>
</dbReference>
<accession>A0A1F6AR37</accession>
<dbReference type="GO" id="GO:0015627">
    <property type="term" value="C:type II protein secretion system complex"/>
    <property type="evidence" value="ECO:0007669"/>
    <property type="project" value="InterPro"/>
</dbReference>
<dbReference type="GO" id="GO:0016020">
    <property type="term" value="C:membrane"/>
    <property type="evidence" value="ECO:0007669"/>
    <property type="project" value="UniProtKB-SubCell"/>
</dbReference>
<keyword evidence="4 6" id="KW-1133">Transmembrane helix</keyword>
<keyword evidence="5 6" id="KW-0472">Membrane</keyword>
<evidence type="ECO:0000256" key="5">
    <source>
        <dbReference type="ARBA" id="ARBA00023136"/>
    </source>
</evidence>
<dbReference type="PROSITE" id="PS00409">
    <property type="entry name" value="PROKAR_NTER_METHYL"/>
    <property type="match status" value="1"/>
</dbReference>
<evidence type="ECO:0000256" key="6">
    <source>
        <dbReference type="SAM" id="Phobius"/>
    </source>
</evidence>
<evidence type="ECO:0000256" key="1">
    <source>
        <dbReference type="ARBA" id="ARBA00004167"/>
    </source>
</evidence>
<dbReference type="Pfam" id="PF07963">
    <property type="entry name" value="N_methyl"/>
    <property type="match status" value="1"/>
</dbReference>
<evidence type="ECO:0000256" key="2">
    <source>
        <dbReference type="ARBA" id="ARBA00022481"/>
    </source>
</evidence>
<comment type="caution">
    <text evidence="7">The sequence shown here is derived from an EMBL/GenBank/DDBJ whole genome shotgun (WGS) entry which is preliminary data.</text>
</comment>
<dbReference type="SUPFAM" id="SSF54523">
    <property type="entry name" value="Pili subunits"/>
    <property type="match status" value="1"/>
</dbReference>
<dbReference type="PANTHER" id="PTHR30093">
    <property type="entry name" value="GENERAL SECRETION PATHWAY PROTEIN G"/>
    <property type="match status" value="1"/>
</dbReference>
<reference evidence="7 8" key="1">
    <citation type="journal article" date="2016" name="Nat. Commun.">
        <title>Thousands of microbial genomes shed light on interconnected biogeochemical processes in an aquifer system.</title>
        <authorList>
            <person name="Anantharaman K."/>
            <person name="Brown C.T."/>
            <person name="Hug L.A."/>
            <person name="Sharon I."/>
            <person name="Castelle C.J."/>
            <person name="Probst A.J."/>
            <person name="Thomas B.C."/>
            <person name="Singh A."/>
            <person name="Wilkins M.J."/>
            <person name="Karaoz U."/>
            <person name="Brodie E.L."/>
            <person name="Williams K.H."/>
            <person name="Hubbard S.S."/>
            <person name="Banfield J.F."/>
        </authorList>
    </citation>
    <scope>NUCLEOTIDE SEQUENCE [LARGE SCALE GENOMIC DNA]</scope>
</reference>
<dbReference type="InterPro" id="IPR012902">
    <property type="entry name" value="N_methyl_site"/>
</dbReference>
<dbReference type="InterPro" id="IPR000983">
    <property type="entry name" value="Bac_GSPG_pilin"/>
</dbReference>
<name>A0A1F6AR37_9BACT</name>
<gene>
    <name evidence="7" type="ORF">A2960_02385</name>
</gene>
<keyword evidence="2" id="KW-0488">Methylation</keyword>
<dbReference type="AlphaFoldDB" id="A0A1F6AR37"/>
<dbReference type="NCBIfam" id="TIGR02532">
    <property type="entry name" value="IV_pilin_GFxxxE"/>
    <property type="match status" value="1"/>
</dbReference>
<comment type="subcellular location">
    <subcellularLocation>
        <location evidence="1">Membrane</location>
        <topology evidence="1">Single-pass membrane protein</topology>
    </subcellularLocation>
</comment>
<dbReference type="Proteomes" id="UP000176609">
    <property type="component" value="Unassembled WGS sequence"/>
</dbReference>
<evidence type="ECO:0000313" key="7">
    <source>
        <dbReference type="EMBL" id="OGG26972.1"/>
    </source>
</evidence>
<proteinExistence type="predicted"/>
<dbReference type="EMBL" id="MFJR01000007">
    <property type="protein sequence ID" value="OGG26972.1"/>
    <property type="molecule type" value="Genomic_DNA"/>
</dbReference>
<sequence>MKLRDNSGFTLVELMVVMVILAIMASIMWSNFSNSIIKGKDSKRKQDLQSVVKSIEVYYNDMRMYPTPGQINWGQPLVNPSITGVVYMQKLPSEATASDNPYCYQSDDGGYYKIYAKLENTNDTGPGVLSIPVSCGGKSGYNYGISSPNTTP</sequence>
<evidence type="ECO:0008006" key="9">
    <source>
        <dbReference type="Google" id="ProtNLM"/>
    </source>
</evidence>
<protein>
    <recommendedName>
        <fullName evidence="9">Type II secretion system protein GspG C-terminal domain-containing protein</fullName>
    </recommendedName>
</protein>
<dbReference type="PANTHER" id="PTHR30093:SF44">
    <property type="entry name" value="TYPE II SECRETION SYSTEM CORE PROTEIN G"/>
    <property type="match status" value="1"/>
</dbReference>
<feature type="transmembrane region" description="Helical" evidence="6">
    <location>
        <begin position="12"/>
        <end position="32"/>
    </location>
</feature>
<organism evidence="7 8">
    <name type="scientific">Candidatus Gottesmanbacteria bacterium RIFCSPLOWO2_01_FULL_39_12b</name>
    <dbReference type="NCBI Taxonomy" id="1798388"/>
    <lineage>
        <taxon>Bacteria</taxon>
        <taxon>Candidatus Gottesmaniibacteriota</taxon>
    </lineage>
</organism>
<evidence type="ECO:0000313" key="8">
    <source>
        <dbReference type="Proteomes" id="UP000176609"/>
    </source>
</evidence>
<dbReference type="InterPro" id="IPR045584">
    <property type="entry name" value="Pilin-like"/>
</dbReference>
<keyword evidence="3 6" id="KW-0812">Transmembrane</keyword>
<evidence type="ECO:0000256" key="3">
    <source>
        <dbReference type="ARBA" id="ARBA00022692"/>
    </source>
</evidence>
<evidence type="ECO:0000256" key="4">
    <source>
        <dbReference type="ARBA" id="ARBA00022989"/>
    </source>
</evidence>
<dbReference type="GO" id="GO:0015628">
    <property type="term" value="P:protein secretion by the type II secretion system"/>
    <property type="evidence" value="ECO:0007669"/>
    <property type="project" value="InterPro"/>
</dbReference>